<accession>A0A5B1B9Y6</accession>
<dbReference type="OrthoDB" id="8421690at2"/>
<sequence length="343" mass="39141">MLIDTGRRPDEVCSLAWDCLDRDADDKPVLIYDNDKADRPGRRLPIPEATAEVITRQKQRVRARYPDTPVGELALLPARTIQQGGRRPLSASRLCHRHREWIDAIGELRTADGNPFDTTRLVAYCYRHTYAQRHADSGVPPDVLRELMNHRDLKATQRYYRVEEKRRRDAVDRVSALQFDRHGNRIWRDVKALLDSEYVRRAVGEVAVPYGVCSEPSNVKANGQSCPYRFRCLGCEHFRTDVSYLPDLQAHLDDLLRIRERLQAATDIDDWARADAMPSDTEIALTRGLIQRIKGDLDQLGDDERADIDQAVAAVRPHRVTLLGMPRIAPSPPQQQRLQEGSA</sequence>
<feature type="domain" description="Tyr recombinase" evidence="2">
    <location>
        <begin position="1"/>
        <end position="172"/>
    </location>
</feature>
<proteinExistence type="predicted"/>
<dbReference type="AlphaFoldDB" id="A0A5B1B9Y6"/>
<protein>
    <submittedName>
        <fullName evidence="3">Site-specific integrase</fullName>
    </submittedName>
</protein>
<keyword evidence="1" id="KW-0233">DNA recombination</keyword>
<evidence type="ECO:0000313" key="3">
    <source>
        <dbReference type="EMBL" id="KAA1243899.1"/>
    </source>
</evidence>
<dbReference type="CDD" id="cd00397">
    <property type="entry name" value="DNA_BRE_C"/>
    <property type="match status" value="1"/>
</dbReference>
<dbReference type="Pfam" id="PF00589">
    <property type="entry name" value="Phage_integrase"/>
    <property type="match status" value="1"/>
</dbReference>
<dbReference type="Gene3D" id="1.10.443.10">
    <property type="entry name" value="Intergrase catalytic core"/>
    <property type="match status" value="1"/>
</dbReference>
<keyword evidence="4" id="KW-1185">Reference proteome</keyword>
<evidence type="ECO:0000259" key="2">
    <source>
        <dbReference type="PROSITE" id="PS51898"/>
    </source>
</evidence>
<dbReference type="SUPFAM" id="SSF56349">
    <property type="entry name" value="DNA breaking-rejoining enzymes"/>
    <property type="match status" value="1"/>
</dbReference>
<dbReference type="GO" id="GO:0006310">
    <property type="term" value="P:DNA recombination"/>
    <property type="evidence" value="ECO:0007669"/>
    <property type="project" value="UniProtKB-KW"/>
</dbReference>
<dbReference type="EMBL" id="VTZN01000320">
    <property type="protein sequence ID" value="KAA1243899.1"/>
    <property type="molecule type" value="Genomic_DNA"/>
</dbReference>
<organism evidence="3 4">
    <name type="scientific">Mycobacterium simiae</name>
    <name type="common">Mycobacterium habana</name>
    <dbReference type="NCBI Taxonomy" id="1784"/>
    <lineage>
        <taxon>Bacteria</taxon>
        <taxon>Bacillati</taxon>
        <taxon>Actinomycetota</taxon>
        <taxon>Actinomycetes</taxon>
        <taxon>Mycobacteriales</taxon>
        <taxon>Mycobacteriaceae</taxon>
        <taxon>Mycobacterium</taxon>
        <taxon>Mycobacterium simiae complex</taxon>
    </lineage>
</organism>
<evidence type="ECO:0000313" key="4">
    <source>
        <dbReference type="Proteomes" id="UP000324701"/>
    </source>
</evidence>
<dbReference type="GO" id="GO:0003677">
    <property type="term" value="F:DNA binding"/>
    <property type="evidence" value="ECO:0007669"/>
    <property type="project" value="InterPro"/>
</dbReference>
<name>A0A5B1B9Y6_MYCSI</name>
<comment type="caution">
    <text evidence="3">The sequence shown here is derived from an EMBL/GenBank/DDBJ whole genome shotgun (WGS) entry which is preliminary data.</text>
</comment>
<dbReference type="InterPro" id="IPR002104">
    <property type="entry name" value="Integrase_catalytic"/>
</dbReference>
<dbReference type="Proteomes" id="UP000324701">
    <property type="component" value="Unassembled WGS sequence"/>
</dbReference>
<gene>
    <name evidence="3" type="ORF">F0Q45_25310</name>
</gene>
<dbReference type="InterPro" id="IPR013762">
    <property type="entry name" value="Integrase-like_cat_sf"/>
</dbReference>
<dbReference type="PROSITE" id="PS51898">
    <property type="entry name" value="TYR_RECOMBINASE"/>
    <property type="match status" value="1"/>
</dbReference>
<reference evidence="3 4" key="1">
    <citation type="submission" date="2019-09" db="EMBL/GenBank/DDBJ databases">
        <title>Report of infection by Mycobacterium simiae a patient suffering from pulmonary tuberculosis.</title>
        <authorList>
            <person name="Mohanty P.S."/>
            <person name="Bansal A.K."/>
            <person name="Singh H."/>
            <person name="Sharma S."/>
            <person name="Patil S.A."/>
            <person name="Upadhaya P."/>
            <person name="Singh P.K."/>
            <person name="Kumar D."/>
            <person name="Kumar S."/>
            <person name="Singh R.K."/>
            <person name="Chaudhary B."/>
        </authorList>
    </citation>
    <scope>NUCLEOTIDE SEQUENCE [LARGE SCALE GENOMIC DNA]</scope>
    <source>
        <strain evidence="3 4">JAL-560-SIM</strain>
    </source>
</reference>
<evidence type="ECO:0000256" key="1">
    <source>
        <dbReference type="ARBA" id="ARBA00023172"/>
    </source>
</evidence>
<dbReference type="InterPro" id="IPR011010">
    <property type="entry name" value="DNA_brk_join_enz"/>
</dbReference>
<dbReference type="GO" id="GO:0015074">
    <property type="term" value="P:DNA integration"/>
    <property type="evidence" value="ECO:0007669"/>
    <property type="project" value="InterPro"/>
</dbReference>